<name>F9XMB6_ZYMTI</name>
<dbReference type="AlphaFoldDB" id="F9XMB6"/>
<evidence type="ECO:0000313" key="2">
    <source>
        <dbReference type="Proteomes" id="UP000008062"/>
    </source>
</evidence>
<proteinExistence type="predicted"/>
<dbReference type="GeneID" id="13396457"/>
<protein>
    <submittedName>
        <fullName evidence="1">Uncharacterized protein</fullName>
    </submittedName>
</protein>
<keyword evidence="2" id="KW-1185">Reference proteome</keyword>
<sequence length="100" mass="10803">MAGSGTHSLHTLLPTASFNDDVHHSNPLGGYPLRAYGSGRQLLPIAHSASSLDAFDGIWLYRGCVPPAQGCLCHSTRPRTDGLEGLRLICRSFVLYLLNL</sequence>
<dbReference type="InParanoid" id="F9XMB6"/>
<accession>F9XMB6</accession>
<reference evidence="1 2" key="1">
    <citation type="journal article" date="2011" name="PLoS Genet.">
        <title>Finished genome of the fungal wheat pathogen Mycosphaerella graminicola reveals dispensome structure, chromosome plasticity, and stealth pathogenesis.</title>
        <authorList>
            <person name="Goodwin S.B."/>
            <person name="Ben M'barek S."/>
            <person name="Dhillon B."/>
            <person name="Wittenberg A.H.J."/>
            <person name="Crane C.F."/>
            <person name="Hane J.K."/>
            <person name="Foster A.J."/>
            <person name="Van der Lee T.A.J."/>
            <person name="Grimwood J."/>
            <person name="Aerts A."/>
            <person name="Antoniw J."/>
            <person name="Bailey A."/>
            <person name="Bluhm B."/>
            <person name="Bowler J."/>
            <person name="Bristow J."/>
            <person name="van der Burgt A."/>
            <person name="Canto-Canche B."/>
            <person name="Churchill A.C.L."/>
            <person name="Conde-Ferraez L."/>
            <person name="Cools H.J."/>
            <person name="Coutinho P.M."/>
            <person name="Csukai M."/>
            <person name="Dehal P."/>
            <person name="De Wit P."/>
            <person name="Donzelli B."/>
            <person name="van de Geest H.C."/>
            <person name="van Ham R.C.H.J."/>
            <person name="Hammond-Kosack K.E."/>
            <person name="Henrissat B."/>
            <person name="Kilian A."/>
            <person name="Kobayashi A.K."/>
            <person name="Koopmann E."/>
            <person name="Kourmpetis Y."/>
            <person name="Kuzniar A."/>
            <person name="Lindquist E."/>
            <person name="Lombard V."/>
            <person name="Maliepaard C."/>
            <person name="Martins N."/>
            <person name="Mehrabi R."/>
            <person name="Nap J.P.H."/>
            <person name="Ponomarenko A."/>
            <person name="Rudd J.J."/>
            <person name="Salamov A."/>
            <person name="Schmutz J."/>
            <person name="Schouten H.J."/>
            <person name="Shapiro H."/>
            <person name="Stergiopoulos I."/>
            <person name="Torriani S.F.F."/>
            <person name="Tu H."/>
            <person name="de Vries R.P."/>
            <person name="Waalwijk C."/>
            <person name="Ware S.B."/>
            <person name="Wiebenga A."/>
            <person name="Zwiers L.-H."/>
            <person name="Oliver R.P."/>
            <person name="Grigoriev I.V."/>
            <person name="Kema G.H.J."/>
        </authorList>
    </citation>
    <scope>NUCLEOTIDE SEQUENCE [LARGE SCALE GENOMIC DNA]</scope>
    <source>
        <strain evidence="2">CBS 115943 / IPO323</strain>
    </source>
</reference>
<dbReference type="RefSeq" id="XP_003848476.1">
    <property type="nucleotide sequence ID" value="XM_003848428.1"/>
</dbReference>
<organism evidence="1 2">
    <name type="scientific">Zymoseptoria tritici (strain CBS 115943 / IPO323)</name>
    <name type="common">Speckled leaf blotch fungus</name>
    <name type="synonym">Septoria tritici</name>
    <dbReference type="NCBI Taxonomy" id="336722"/>
    <lineage>
        <taxon>Eukaryota</taxon>
        <taxon>Fungi</taxon>
        <taxon>Dikarya</taxon>
        <taxon>Ascomycota</taxon>
        <taxon>Pezizomycotina</taxon>
        <taxon>Dothideomycetes</taxon>
        <taxon>Dothideomycetidae</taxon>
        <taxon>Mycosphaerellales</taxon>
        <taxon>Mycosphaerellaceae</taxon>
        <taxon>Zymoseptoria</taxon>
    </lineage>
</organism>
<dbReference type="EMBL" id="CM001206">
    <property type="protein sequence ID" value="EGP83452.1"/>
    <property type="molecule type" value="Genomic_DNA"/>
</dbReference>
<gene>
    <name evidence="1" type="ORF">MYCGRDRAFT_106236</name>
</gene>
<evidence type="ECO:0000313" key="1">
    <source>
        <dbReference type="EMBL" id="EGP83452.1"/>
    </source>
</evidence>
<dbReference type="KEGG" id="ztr:MYCGRDRAFT_106236"/>
<dbReference type="Proteomes" id="UP000008062">
    <property type="component" value="Chromosome 11"/>
</dbReference>
<dbReference type="HOGENOM" id="CLU_2308300_0_0_1"/>